<dbReference type="EMBL" id="QXFX01001378">
    <property type="protein sequence ID" value="KAE9091313.1"/>
    <property type="molecule type" value="Genomic_DNA"/>
</dbReference>
<evidence type="ECO:0000313" key="5">
    <source>
        <dbReference type="EMBL" id="KAE8932505.1"/>
    </source>
</evidence>
<dbReference type="Proteomes" id="UP000433483">
    <property type="component" value="Unassembled WGS sequence"/>
</dbReference>
<feature type="region of interest" description="Disordered" evidence="3">
    <location>
        <begin position="1"/>
        <end position="22"/>
    </location>
</feature>
<evidence type="ECO:0000313" key="9">
    <source>
        <dbReference type="EMBL" id="KAE9111715.1"/>
    </source>
</evidence>
<gene>
    <name evidence="13" type="ORF">PF001_g21145</name>
    <name evidence="12" type="ORF">PF002_g20282</name>
    <name evidence="11" type="ORF">PF004_g17855</name>
    <name evidence="10" type="ORF">PF005_g17889</name>
    <name evidence="9" type="ORF">PF006_g20143</name>
    <name evidence="7" type="ORF">PF007_g19053</name>
    <name evidence="14" type="ORF">PF008_g17323</name>
    <name evidence="5" type="ORF">PF009_g17469</name>
    <name evidence="8" type="ORF">PF010_g18237</name>
    <name evidence="6" type="ORF">PF011_g16328</name>
</gene>
<evidence type="ECO:0000313" key="8">
    <source>
        <dbReference type="EMBL" id="KAE9091313.1"/>
    </source>
</evidence>
<evidence type="ECO:0000313" key="18">
    <source>
        <dbReference type="Proteomes" id="UP000440367"/>
    </source>
</evidence>
<protein>
    <recommendedName>
        <fullName evidence="4">Chromo domain-containing protein</fullName>
    </recommendedName>
</protein>
<dbReference type="EMBL" id="QXGA01001734">
    <property type="protein sequence ID" value="KAE9111715.1"/>
    <property type="molecule type" value="Genomic_DNA"/>
</dbReference>
<evidence type="ECO:0000313" key="19">
    <source>
        <dbReference type="Proteomes" id="UP000440732"/>
    </source>
</evidence>
<dbReference type="CDD" id="cd00024">
    <property type="entry name" value="CD_CSD"/>
    <property type="match status" value="1"/>
</dbReference>
<dbReference type="Proteomes" id="UP000437068">
    <property type="component" value="Unassembled WGS sequence"/>
</dbReference>
<evidence type="ECO:0000313" key="7">
    <source>
        <dbReference type="EMBL" id="KAE9090949.1"/>
    </source>
</evidence>
<evidence type="ECO:0000313" key="16">
    <source>
        <dbReference type="Proteomes" id="UP000433483"/>
    </source>
</evidence>
<accession>A0A6A3EFU6</accession>
<dbReference type="EMBL" id="QXGF01001111">
    <property type="protein sequence ID" value="KAE8932505.1"/>
    <property type="molecule type" value="Genomic_DNA"/>
</dbReference>
<comment type="subcellular location">
    <subcellularLocation>
        <location evidence="1">Nucleus</location>
    </subcellularLocation>
</comment>
<dbReference type="InterPro" id="IPR023780">
    <property type="entry name" value="Chromo_domain"/>
</dbReference>
<sequence length="74" mass="8769">MDHETRRTRATGTALTSRRSRSTERYYRVRWLGFPPAEDTWESREHLMEDIPDVVKEYEAWYSTAAALKTTMIS</sequence>
<dbReference type="SMART" id="SM00298">
    <property type="entry name" value="CHROMO"/>
    <property type="match status" value="1"/>
</dbReference>
<dbReference type="PROSITE" id="PS50013">
    <property type="entry name" value="CHROMO_2"/>
    <property type="match status" value="1"/>
</dbReference>
<dbReference type="InterPro" id="IPR000953">
    <property type="entry name" value="Chromo/chromo_shadow_dom"/>
</dbReference>
<dbReference type="Proteomes" id="UP000486351">
    <property type="component" value="Unassembled WGS sequence"/>
</dbReference>
<dbReference type="OrthoDB" id="433924at2759"/>
<evidence type="ECO:0000313" key="12">
    <source>
        <dbReference type="EMBL" id="KAE9205571.1"/>
    </source>
</evidence>
<evidence type="ECO:0000313" key="13">
    <source>
        <dbReference type="EMBL" id="KAE9287093.1"/>
    </source>
</evidence>
<dbReference type="EMBL" id="QXGC01001371">
    <property type="protein sequence ID" value="KAE9204396.1"/>
    <property type="molecule type" value="Genomic_DNA"/>
</dbReference>
<dbReference type="Proteomes" id="UP000440732">
    <property type="component" value="Unassembled WGS sequence"/>
</dbReference>
<comment type="caution">
    <text evidence="5">The sequence shown here is derived from an EMBL/GenBank/DDBJ whole genome shotgun (WGS) entry which is preliminary data.</text>
</comment>
<evidence type="ECO:0000256" key="3">
    <source>
        <dbReference type="SAM" id="MobiDB-lite"/>
    </source>
</evidence>
<dbReference type="InterPro" id="IPR016197">
    <property type="entry name" value="Chromo-like_dom_sf"/>
</dbReference>
<evidence type="ECO:0000313" key="23">
    <source>
        <dbReference type="Proteomes" id="UP000486351"/>
    </source>
</evidence>
<evidence type="ECO:0000259" key="4">
    <source>
        <dbReference type="PROSITE" id="PS50013"/>
    </source>
</evidence>
<dbReference type="InterPro" id="IPR023779">
    <property type="entry name" value="Chromodomain_CS"/>
</dbReference>
<name>A0A6A3EFU6_9STRA</name>
<dbReference type="EMBL" id="QXFZ01001412">
    <property type="protein sequence ID" value="KAE9090949.1"/>
    <property type="molecule type" value="Genomic_DNA"/>
</dbReference>
<dbReference type="Proteomes" id="UP000460718">
    <property type="component" value="Unassembled WGS sequence"/>
</dbReference>
<dbReference type="Pfam" id="PF00385">
    <property type="entry name" value="Chromo"/>
    <property type="match status" value="1"/>
</dbReference>
<dbReference type="SUPFAM" id="SSF54160">
    <property type="entry name" value="Chromo domain-like"/>
    <property type="match status" value="1"/>
</dbReference>
<evidence type="ECO:0000313" key="17">
    <source>
        <dbReference type="Proteomes" id="UP000437068"/>
    </source>
</evidence>
<evidence type="ECO:0000256" key="2">
    <source>
        <dbReference type="ARBA" id="ARBA00023242"/>
    </source>
</evidence>
<evidence type="ECO:0000313" key="20">
    <source>
        <dbReference type="Proteomes" id="UP000441208"/>
    </source>
</evidence>
<dbReference type="EMBL" id="QXGD01001462">
    <property type="protein sequence ID" value="KAE9205571.1"/>
    <property type="molecule type" value="Genomic_DNA"/>
</dbReference>
<keyword evidence="2" id="KW-0539">Nucleus</keyword>
<dbReference type="EMBL" id="QXGE01001895">
    <property type="protein sequence ID" value="KAE9287093.1"/>
    <property type="molecule type" value="Genomic_DNA"/>
</dbReference>
<evidence type="ECO:0000313" key="21">
    <source>
        <dbReference type="Proteomes" id="UP000460718"/>
    </source>
</evidence>
<dbReference type="Proteomes" id="UP000440367">
    <property type="component" value="Unassembled WGS sequence"/>
</dbReference>
<dbReference type="Proteomes" id="UP000476176">
    <property type="component" value="Unassembled WGS sequence"/>
</dbReference>
<evidence type="ECO:0000313" key="10">
    <source>
        <dbReference type="EMBL" id="KAE9193924.1"/>
    </source>
</evidence>
<dbReference type="EMBL" id="QXFW01001161">
    <property type="protein sequence ID" value="KAE8995438.1"/>
    <property type="molecule type" value="Genomic_DNA"/>
</dbReference>
<dbReference type="EMBL" id="QXGB01001261">
    <property type="protein sequence ID" value="KAE9193924.1"/>
    <property type="molecule type" value="Genomic_DNA"/>
</dbReference>
<proteinExistence type="predicted"/>
<dbReference type="EMBL" id="QXFY01001244">
    <property type="protein sequence ID" value="KAE9323533.1"/>
    <property type="molecule type" value="Genomic_DNA"/>
</dbReference>
<feature type="domain" description="Chromo" evidence="4">
    <location>
        <begin position="1"/>
        <end position="59"/>
    </location>
</feature>
<evidence type="ECO:0000313" key="14">
    <source>
        <dbReference type="EMBL" id="KAE9323533.1"/>
    </source>
</evidence>
<evidence type="ECO:0000313" key="15">
    <source>
        <dbReference type="Proteomes" id="UP000429523"/>
    </source>
</evidence>
<dbReference type="AlphaFoldDB" id="A0A6A3EFU6"/>
<reference evidence="15 16" key="1">
    <citation type="submission" date="2018-08" db="EMBL/GenBank/DDBJ databases">
        <title>Genomic investigation of the strawberry pathogen Phytophthora fragariae indicates pathogenicity is determined by transcriptional variation in three key races.</title>
        <authorList>
            <person name="Adams T.M."/>
            <person name="Armitage A.D."/>
            <person name="Sobczyk M.K."/>
            <person name="Bates H.J."/>
            <person name="Dunwell J.M."/>
            <person name="Nellist C.F."/>
            <person name="Harrison R.J."/>
        </authorList>
    </citation>
    <scope>NUCLEOTIDE SEQUENCE [LARGE SCALE GENOMIC DNA]</scope>
    <source>
        <strain evidence="13 17">A4</strain>
        <strain evidence="12 18">BC-1</strain>
        <strain evidence="11 22">BC-23</strain>
        <strain evidence="10 16">NOV-27</strain>
        <strain evidence="9 19">NOV-5</strain>
        <strain evidence="7 20">NOV-71</strain>
        <strain evidence="14 23">NOV-77</strain>
        <strain evidence="5 15">NOV-9</strain>
        <strain evidence="8 24">ONT-3</strain>
        <strain evidence="6 21">SCRP245</strain>
    </source>
</reference>
<dbReference type="GO" id="GO:0005634">
    <property type="term" value="C:nucleus"/>
    <property type="evidence" value="ECO:0007669"/>
    <property type="project" value="UniProtKB-SubCell"/>
</dbReference>
<evidence type="ECO:0000313" key="11">
    <source>
        <dbReference type="EMBL" id="KAE9204396.1"/>
    </source>
</evidence>
<evidence type="ECO:0000313" key="22">
    <source>
        <dbReference type="Proteomes" id="UP000476176"/>
    </source>
</evidence>
<organism evidence="5 15">
    <name type="scientific">Phytophthora fragariae</name>
    <dbReference type="NCBI Taxonomy" id="53985"/>
    <lineage>
        <taxon>Eukaryota</taxon>
        <taxon>Sar</taxon>
        <taxon>Stramenopiles</taxon>
        <taxon>Oomycota</taxon>
        <taxon>Peronosporomycetes</taxon>
        <taxon>Peronosporales</taxon>
        <taxon>Peronosporaceae</taxon>
        <taxon>Phytophthora</taxon>
    </lineage>
</organism>
<dbReference type="Gene3D" id="2.40.50.40">
    <property type="match status" value="1"/>
</dbReference>
<dbReference type="PROSITE" id="PS00598">
    <property type="entry name" value="CHROMO_1"/>
    <property type="match status" value="1"/>
</dbReference>
<evidence type="ECO:0000313" key="24">
    <source>
        <dbReference type="Proteomes" id="UP000488956"/>
    </source>
</evidence>
<evidence type="ECO:0000313" key="6">
    <source>
        <dbReference type="EMBL" id="KAE8995438.1"/>
    </source>
</evidence>
<dbReference type="Proteomes" id="UP000429523">
    <property type="component" value="Unassembled WGS sequence"/>
</dbReference>
<evidence type="ECO:0000256" key="1">
    <source>
        <dbReference type="ARBA" id="ARBA00004123"/>
    </source>
</evidence>
<dbReference type="Proteomes" id="UP000441208">
    <property type="component" value="Unassembled WGS sequence"/>
</dbReference>
<dbReference type="Proteomes" id="UP000488956">
    <property type="component" value="Unassembled WGS sequence"/>
</dbReference>
<keyword evidence="16" id="KW-1185">Reference proteome</keyword>